<evidence type="ECO:0000313" key="2">
    <source>
        <dbReference type="Proteomes" id="UP000624709"/>
    </source>
</evidence>
<proteinExistence type="predicted"/>
<keyword evidence="2" id="KW-1185">Reference proteome</keyword>
<evidence type="ECO:0000313" key="1">
    <source>
        <dbReference type="EMBL" id="GIE74030.1"/>
    </source>
</evidence>
<dbReference type="Pfam" id="PF19564">
    <property type="entry name" value="DUF6086"/>
    <property type="match status" value="1"/>
</dbReference>
<organism evidence="1 2">
    <name type="scientific">Actinoplanes palleronii</name>
    <dbReference type="NCBI Taxonomy" id="113570"/>
    <lineage>
        <taxon>Bacteria</taxon>
        <taxon>Bacillati</taxon>
        <taxon>Actinomycetota</taxon>
        <taxon>Actinomycetes</taxon>
        <taxon>Micromonosporales</taxon>
        <taxon>Micromonosporaceae</taxon>
        <taxon>Actinoplanes</taxon>
    </lineage>
</organism>
<dbReference type="Proteomes" id="UP000624709">
    <property type="component" value="Unassembled WGS sequence"/>
</dbReference>
<name>A0ABQ4BTL5_9ACTN</name>
<accession>A0ABQ4BTL5</accession>
<comment type="caution">
    <text evidence="1">The sequence shown here is derived from an EMBL/GenBank/DDBJ whole genome shotgun (WGS) entry which is preliminary data.</text>
</comment>
<reference evidence="1 2" key="1">
    <citation type="submission" date="2021-01" db="EMBL/GenBank/DDBJ databases">
        <title>Whole genome shotgun sequence of Actinoplanes palleronii NBRC 14916.</title>
        <authorList>
            <person name="Komaki H."/>
            <person name="Tamura T."/>
        </authorList>
    </citation>
    <scope>NUCLEOTIDE SEQUENCE [LARGE SCALE GENOMIC DNA]</scope>
    <source>
        <strain evidence="1 2">NBRC 14916</strain>
    </source>
</reference>
<dbReference type="EMBL" id="BOMS01000212">
    <property type="protein sequence ID" value="GIE74030.1"/>
    <property type="molecule type" value="Genomic_DNA"/>
</dbReference>
<dbReference type="InterPro" id="IPR045732">
    <property type="entry name" value="DUF6086"/>
</dbReference>
<protein>
    <submittedName>
        <fullName evidence="1">Uncharacterized protein</fullName>
    </submittedName>
</protein>
<sequence>MTEVHEVGMTFYTGTAPATAYEQSDRSGKLEIWDRSQKTSFMFCAQIASLEEMLKTPSGVDAPGNDEVYIDPPVFRAFILAAFDYLRHSGSLPLRRMLVGVLQTALFLDARASGEALPIPPGFNDIEEGLEDIT</sequence>
<gene>
    <name evidence="1" type="ORF">Apa02nite_101380</name>
</gene>